<evidence type="ECO:0000313" key="15">
    <source>
        <dbReference type="EMBL" id="KAG2465301.1"/>
    </source>
</evidence>
<evidence type="ECO:0000256" key="8">
    <source>
        <dbReference type="ARBA" id="ARBA00022889"/>
    </source>
</evidence>
<dbReference type="CDD" id="cd11304">
    <property type="entry name" value="Cadherin_repeat"/>
    <property type="match status" value="6"/>
</dbReference>
<name>A0A8X8BT26_POLSE</name>
<dbReference type="PANTHER" id="PTHR24027">
    <property type="entry name" value="CADHERIN-23"/>
    <property type="match status" value="1"/>
</dbReference>
<dbReference type="EMBL" id="JAATIS010002524">
    <property type="protein sequence ID" value="KAG2465301.1"/>
    <property type="molecule type" value="Genomic_DNA"/>
</dbReference>
<dbReference type="Proteomes" id="UP000886611">
    <property type="component" value="Unassembled WGS sequence"/>
</dbReference>
<dbReference type="InterPro" id="IPR039808">
    <property type="entry name" value="Cadherin"/>
</dbReference>
<accession>A0A8X8BT26</accession>
<dbReference type="GO" id="GO:0044331">
    <property type="term" value="P:cell-cell adhesion mediated by cadherin"/>
    <property type="evidence" value="ECO:0007669"/>
    <property type="project" value="TreeGrafter"/>
</dbReference>
<evidence type="ECO:0000313" key="16">
    <source>
        <dbReference type="Proteomes" id="UP000886611"/>
    </source>
</evidence>
<keyword evidence="12" id="KW-0325">Glycoprotein</keyword>
<organism evidence="15 16">
    <name type="scientific">Polypterus senegalus</name>
    <name type="common">Senegal bichir</name>
    <dbReference type="NCBI Taxonomy" id="55291"/>
    <lineage>
        <taxon>Eukaryota</taxon>
        <taxon>Metazoa</taxon>
        <taxon>Chordata</taxon>
        <taxon>Craniata</taxon>
        <taxon>Vertebrata</taxon>
        <taxon>Euteleostomi</taxon>
        <taxon>Actinopterygii</taxon>
        <taxon>Polypteriformes</taxon>
        <taxon>Polypteridae</taxon>
        <taxon>Polypterus</taxon>
    </lineage>
</organism>
<dbReference type="GO" id="GO:0016477">
    <property type="term" value="P:cell migration"/>
    <property type="evidence" value="ECO:0007669"/>
    <property type="project" value="TreeGrafter"/>
</dbReference>
<evidence type="ECO:0000256" key="12">
    <source>
        <dbReference type="ARBA" id="ARBA00023180"/>
    </source>
</evidence>
<evidence type="ECO:0000256" key="3">
    <source>
        <dbReference type="ARBA" id="ARBA00022475"/>
    </source>
</evidence>
<feature type="non-terminal residue" evidence="15">
    <location>
        <position position="695"/>
    </location>
</feature>
<dbReference type="InterPro" id="IPR002126">
    <property type="entry name" value="Cadherin-like_dom"/>
</dbReference>
<feature type="domain" description="Cadherin" evidence="14">
    <location>
        <begin position="514"/>
        <end position="633"/>
    </location>
</feature>
<dbReference type="GO" id="GO:0007043">
    <property type="term" value="P:cell-cell junction assembly"/>
    <property type="evidence" value="ECO:0007669"/>
    <property type="project" value="TreeGrafter"/>
</dbReference>
<feature type="domain" description="Cadherin" evidence="14">
    <location>
        <begin position="1"/>
        <end position="69"/>
    </location>
</feature>
<feature type="domain" description="Cadherin" evidence="14">
    <location>
        <begin position="284"/>
        <end position="396"/>
    </location>
</feature>
<dbReference type="GO" id="GO:0016339">
    <property type="term" value="P:calcium-dependent cell-cell adhesion via plasma membrane cell adhesion molecules"/>
    <property type="evidence" value="ECO:0007669"/>
    <property type="project" value="TreeGrafter"/>
</dbReference>
<keyword evidence="5" id="KW-0479">Metal-binding</keyword>
<protein>
    <submittedName>
        <fullName evidence="15">CAD17 protein</fullName>
    </submittedName>
</protein>
<dbReference type="PRINTS" id="PR00205">
    <property type="entry name" value="CADHERIN"/>
</dbReference>
<gene>
    <name evidence="15" type="primary">Cdh17</name>
    <name evidence="15" type="ORF">GTO96_0009607</name>
</gene>
<dbReference type="GO" id="GO:0005509">
    <property type="term" value="F:calcium ion binding"/>
    <property type="evidence" value="ECO:0007669"/>
    <property type="project" value="UniProtKB-UniRule"/>
</dbReference>
<dbReference type="InterPro" id="IPR015919">
    <property type="entry name" value="Cadherin-like_sf"/>
</dbReference>
<dbReference type="FunFam" id="2.60.40.60:FF:000019">
    <property type="entry name" value="Cadherin 2"/>
    <property type="match status" value="1"/>
</dbReference>
<evidence type="ECO:0000256" key="1">
    <source>
        <dbReference type="ARBA" id="ARBA00004236"/>
    </source>
</evidence>
<keyword evidence="16" id="KW-1185">Reference proteome</keyword>
<proteinExistence type="predicted"/>
<dbReference type="InterPro" id="IPR020894">
    <property type="entry name" value="Cadherin_CS"/>
</dbReference>
<dbReference type="PROSITE" id="PS00232">
    <property type="entry name" value="CADHERIN_1"/>
    <property type="match status" value="2"/>
</dbReference>
<dbReference type="FunFam" id="2.60.40.60:FF:000188">
    <property type="entry name" value="Cadherin 17"/>
    <property type="match status" value="1"/>
</dbReference>
<evidence type="ECO:0000256" key="10">
    <source>
        <dbReference type="ARBA" id="ARBA00022989"/>
    </source>
</evidence>
<dbReference type="Gene3D" id="2.60.40.60">
    <property type="entry name" value="Cadherins"/>
    <property type="match status" value="6"/>
</dbReference>
<evidence type="ECO:0000256" key="9">
    <source>
        <dbReference type="ARBA" id="ARBA00022949"/>
    </source>
</evidence>
<dbReference type="GO" id="GO:0007156">
    <property type="term" value="P:homophilic cell adhesion via plasma membrane adhesion molecules"/>
    <property type="evidence" value="ECO:0007669"/>
    <property type="project" value="InterPro"/>
</dbReference>
<dbReference type="GO" id="GO:0030057">
    <property type="term" value="C:desmosome"/>
    <property type="evidence" value="ECO:0007669"/>
    <property type="project" value="UniProtKB-SubCell"/>
</dbReference>
<dbReference type="PANTHER" id="PTHR24027:SF419">
    <property type="entry name" value="CADHERIN-17"/>
    <property type="match status" value="1"/>
</dbReference>
<comment type="caution">
    <text evidence="15">The sequence shown here is derived from an EMBL/GenBank/DDBJ whole genome shotgun (WGS) entry which is preliminary data.</text>
</comment>
<dbReference type="SMART" id="SM00112">
    <property type="entry name" value="CA"/>
    <property type="match status" value="6"/>
</dbReference>
<dbReference type="GO" id="GO:0060027">
    <property type="term" value="P:convergent extension involved in gastrulation"/>
    <property type="evidence" value="ECO:0007669"/>
    <property type="project" value="UniProtKB-ARBA"/>
</dbReference>
<evidence type="ECO:0000256" key="11">
    <source>
        <dbReference type="ARBA" id="ARBA00023136"/>
    </source>
</evidence>
<feature type="domain" description="Cadherin" evidence="14">
    <location>
        <begin position="406"/>
        <end position="513"/>
    </location>
</feature>
<dbReference type="GO" id="GO:0008013">
    <property type="term" value="F:beta-catenin binding"/>
    <property type="evidence" value="ECO:0007669"/>
    <property type="project" value="TreeGrafter"/>
</dbReference>
<reference evidence="15 16" key="1">
    <citation type="journal article" date="2021" name="Cell">
        <title>Tracing the genetic footprints of vertebrate landing in non-teleost ray-finned fishes.</title>
        <authorList>
            <person name="Bi X."/>
            <person name="Wang K."/>
            <person name="Yang L."/>
            <person name="Pan H."/>
            <person name="Jiang H."/>
            <person name="Wei Q."/>
            <person name="Fang M."/>
            <person name="Yu H."/>
            <person name="Zhu C."/>
            <person name="Cai Y."/>
            <person name="He Y."/>
            <person name="Gan X."/>
            <person name="Zeng H."/>
            <person name="Yu D."/>
            <person name="Zhu Y."/>
            <person name="Jiang H."/>
            <person name="Qiu Q."/>
            <person name="Yang H."/>
            <person name="Zhang Y.E."/>
            <person name="Wang W."/>
            <person name="Zhu M."/>
            <person name="He S."/>
            <person name="Zhang G."/>
        </authorList>
    </citation>
    <scope>NUCLEOTIDE SEQUENCE [LARGE SCALE GENOMIC DNA]</scope>
    <source>
        <strain evidence="15">Bchr_013</strain>
    </source>
</reference>
<keyword evidence="11" id="KW-0472">Membrane</keyword>
<dbReference type="GO" id="GO:0034332">
    <property type="term" value="P:adherens junction organization"/>
    <property type="evidence" value="ECO:0007669"/>
    <property type="project" value="TreeGrafter"/>
</dbReference>
<dbReference type="GO" id="GO:0005912">
    <property type="term" value="C:adherens junction"/>
    <property type="evidence" value="ECO:0007669"/>
    <property type="project" value="TreeGrafter"/>
</dbReference>
<keyword evidence="4" id="KW-0812">Transmembrane</keyword>
<evidence type="ECO:0000256" key="2">
    <source>
        <dbReference type="ARBA" id="ARBA00004568"/>
    </source>
</evidence>
<keyword evidence="8" id="KW-0130">Cell adhesion</keyword>
<dbReference type="SUPFAM" id="SSF49313">
    <property type="entry name" value="Cadherin-like"/>
    <property type="match status" value="6"/>
</dbReference>
<evidence type="ECO:0000259" key="14">
    <source>
        <dbReference type="PROSITE" id="PS50268"/>
    </source>
</evidence>
<evidence type="ECO:0000256" key="4">
    <source>
        <dbReference type="ARBA" id="ARBA00022692"/>
    </source>
</evidence>
<keyword evidence="3" id="KW-1003">Cell membrane</keyword>
<dbReference type="GO" id="GO:0016342">
    <property type="term" value="C:catenin complex"/>
    <property type="evidence" value="ECO:0007669"/>
    <property type="project" value="TreeGrafter"/>
</dbReference>
<dbReference type="AlphaFoldDB" id="A0A8X8BT26"/>
<evidence type="ECO:0000256" key="5">
    <source>
        <dbReference type="ARBA" id="ARBA00022723"/>
    </source>
</evidence>
<evidence type="ECO:0000256" key="13">
    <source>
        <dbReference type="PROSITE-ProRule" id="PRU00043"/>
    </source>
</evidence>
<dbReference type="GO" id="GO:0000902">
    <property type="term" value="P:cell morphogenesis"/>
    <property type="evidence" value="ECO:0007669"/>
    <property type="project" value="TreeGrafter"/>
</dbReference>
<keyword evidence="9" id="KW-0965">Cell junction</keyword>
<dbReference type="Pfam" id="PF00028">
    <property type="entry name" value="Cadherin"/>
    <property type="match status" value="4"/>
</dbReference>
<evidence type="ECO:0000256" key="6">
    <source>
        <dbReference type="ARBA" id="ARBA00022737"/>
    </source>
</evidence>
<dbReference type="FunFam" id="2.60.40.60:FF:000068">
    <property type="entry name" value="Desmoglein 1"/>
    <property type="match status" value="1"/>
</dbReference>
<dbReference type="PROSITE" id="PS50268">
    <property type="entry name" value="CADHERIN_2"/>
    <property type="match status" value="5"/>
</dbReference>
<dbReference type="FunFam" id="2.60.40.60:FF:000011">
    <property type="entry name" value="Cadherin 1"/>
    <property type="match status" value="1"/>
</dbReference>
<keyword evidence="10" id="KW-1133">Transmembrane helix</keyword>
<comment type="subcellular location">
    <subcellularLocation>
        <location evidence="2">Cell junction</location>
        <location evidence="2">Desmosome</location>
    </subcellularLocation>
    <subcellularLocation>
        <location evidence="1">Cell membrane</location>
    </subcellularLocation>
</comment>
<keyword evidence="7 13" id="KW-0106">Calcium</keyword>
<sequence>MQYTVSGETENKIHIDSDGSLFLNDSLDWETRNVHNIQISVQDENSVTVEGPVNIKIIVLDINDNKPIFNQSIYNGVVRQHSRPGRPFMRVFATDKDDPNTPNAKLNYSILTQIPELHQVNLFQIDSETGEISSTPDGARQLDPSKHKHYVLFITVKDLEGLSVNSLSDNAKVQIEVKENLWQPPGPVTIKENSTEPHPVFITQVRWNEPGAIYELGKKERNSKFPFMIDRDGKIYVTDPLDSEESERYVLVVFAKGKNNENLEQPLEILILVEDINDNPPVCVQDVTTFEVQENEKIGNQIGILQATDMDRKKENSFLKYELLDQEPDQPNARMFMIDPYSANIQISSDNFQKKIVSEYKLNVRVSDMDGEPTGFSTNCSVTIKVIDINNKIPVFDKLQYPPLNISEDAAIGTLVYKICATDADDPGTGSWKIIYKVAEGDPAGMFIVDTDEETNEGYVKINKHLNFEKVSLYHLRIDARNPEPLVFGINYNSSSSTYLAIGVNNVNEAPEFDSSFYHKAVLENITVGSVILRVHAIDPEGSLVRYRLEDDKFDWLTIDPNTGEITTQAYLDREVTSLYTIHVLATGGAEGSSSQAAESMQLPLVAIRAPNQAVEDSISHGALRVVGESPSAMKAATKRPGGGTGVPIVAPLEHTGQSGGSEAKDLCWYPEGCRFESLSLPKEILLCWALEQDP</sequence>
<dbReference type="GO" id="GO:0045296">
    <property type="term" value="F:cadherin binding"/>
    <property type="evidence" value="ECO:0007669"/>
    <property type="project" value="TreeGrafter"/>
</dbReference>
<keyword evidence="6" id="KW-0677">Repeat</keyword>
<evidence type="ECO:0000256" key="7">
    <source>
        <dbReference type="ARBA" id="ARBA00022837"/>
    </source>
</evidence>
<feature type="domain" description="Cadherin" evidence="14">
    <location>
        <begin position="70"/>
        <end position="283"/>
    </location>
</feature>
<feature type="non-terminal residue" evidence="15">
    <location>
        <position position="1"/>
    </location>
</feature>